<accession>A0A430L816</accession>
<sequence>MSPARDRPRLDQLFPAPRLKCHRTATPPHAPCPVFSGFFGRRQASIYPLGCSTTSNEASQQAAASLTIHDR</sequence>
<proteinExistence type="predicted"/>
<organism evidence="2 3">
    <name type="scientific">Fusarium euwallaceae</name>
    <dbReference type="NCBI Taxonomy" id="1147111"/>
    <lineage>
        <taxon>Eukaryota</taxon>
        <taxon>Fungi</taxon>
        <taxon>Dikarya</taxon>
        <taxon>Ascomycota</taxon>
        <taxon>Pezizomycotina</taxon>
        <taxon>Sordariomycetes</taxon>
        <taxon>Hypocreomycetidae</taxon>
        <taxon>Hypocreales</taxon>
        <taxon>Nectriaceae</taxon>
        <taxon>Fusarium</taxon>
        <taxon>Fusarium solani species complex</taxon>
    </lineage>
</organism>
<reference evidence="2 3" key="1">
    <citation type="submission" date="2017-06" db="EMBL/GenBank/DDBJ databases">
        <title>Comparative genomic analysis of Ambrosia Fusariam Clade fungi.</title>
        <authorList>
            <person name="Stajich J.E."/>
            <person name="Carrillo J."/>
            <person name="Kijimoto T."/>
            <person name="Eskalen A."/>
            <person name="O'Donnell K."/>
            <person name="Kasson M."/>
        </authorList>
    </citation>
    <scope>NUCLEOTIDE SEQUENCE [LARGE SCALE GENOMIC DNA]</scope>
    <source>
        <strain evidence="2 3">UCR1854</strain>
    </source>
</reference>
<feature type="compositionally biased region" description="Polar residues" evidence="1">
    <location>
        <begin position="52"/>
        <end position="64"/>
    </location>
</feature>
<evidence type="ECO:0000313" key="3">
    <source>
        <dbReference type="Proteomes" id="UP000287124"/>
    </source>
</evidence>
<evidence type="ECO:0000313" key="2">
    <source>
        <dbReference type="EMBL" id="RTE71887.1"/>
    </source>
</evidence>
<dbReference type="Proteomes" id="UP000287124">
    <property type="component" value="Unassembled WGS sequence"/>
</dbReference>
<evidence type="ECO:0000256" key="1">
    <source>
        <dbReference type="SAM" id="MobiDB-lite"/>
    </source>
</evidence>
<protein>
    <submittedName>
        <fullName evidence="2">Uncharacterized protein</fullName>
    </submittedName>
</protein>
<feature type="region of interest" description="Disordered" evidence="1">
    <location>
        <begin position="52"/>
        <end position="71"/>
    </location>
</feature>
<name>A0A430L816_9HYPO</name>
<keyword evidence="3" id="KW-1185">Reference proteome</keyword>
<gene>
    <name evidence="2" type="ORF">BHE90_013693</name>
</gene>
<dbReference type="EMBL" id="MIKF01000344">
    <property type="protein sequence ID" value="RTE71887.1"/>
    <property type="molecule type" value="Genomic_DNA"/>
</dbReference>
<comment type="caution">
    <text evidence="2">The sequence shown here is derived from an EMBL/GenBank/DDBJ whole genome shotgun (WGS) entry which is preliminary data.</text>
</comment>
<dbReference type="AlphaFoldDB" id="A0A430L816"/>